<keyword evidence="10 15" id="KW-0460">Magnesium</keyword>
<dbReference type="InterPro" id="IPR033714">
    <property type="entry name" value="tRNA_bind_bactPheRS"/>
</dbReference>
<dbReference type="Gene3D" id="3.30.56.10">
    <property type="match status" value="2"/>
</dbReference>
<dbReference type="SUPFAM" id="SSF50249">
    <property type="entry name" value="Nucleic acid-binding proteins"/>
    <property type="match status" value="1"/>
</dbReference>
<comment type="catalytic activity">
    <reaction evidence="14 15">
        <text>tRNA(Phe) + L-phenylalanine + ATP = L-phenylalanyl-tRNA(Phe) + AMP + diphosphate + H(+)</text>
        <dbReference type="Rhea" id="RHEA:19413"/>
        <dbReference type="Rhea" id="RHEA-COMP:9668"/>
        <dbReference type="Rhea" id="RHEA-COMP:9699"/>
        <dbReference type="ChEBI" id="CHEBI:15378"/>
        <dbReference type="ChEBI" id="CHEBI:30616"/>
        <dbReference type="ChEBI" id="CHEBI:33019"/>
        <dbReference type="ChEBI" id="CHEBI:58095"/>
        <dbReference type="ChEBI" id="CHEBI:78442"/>
        <dbReference type="ChEBI" id="CHEBI:78531"/>
        <dbReference type="ChEBI" id="CHEBI:456215"/>
        <dbReference type="EC" id="6.1.1.20"/>
    </reaction>
</comment>
<evidence type="ECO:0000256" key="13">
    <source>
        <dbReference type="ARBA" id="ARBA00023146"/>
    </source>
</evidence>
<feature type="binding site" evidence="15">
    <location>
        <position position="460"/>
    </location>
    <ligand>
        <name>Mg(2+)</name>
        <dbReference type="ChEBI" id="CHEBI:18420"/>
        <note>shared with alpha subunit</note>
    </ligand>
</feature>
<comment type="subunit">
    <text evidence="3 15">Tetramer of two alpha and two beta subunits.</text>
</comment>
<dbReference type="NCBIfam" id="TIGR00472">
    <property type="entry name" value="pheT_bact"/>
    <property type="match status" value="1"/>
</dbReference>
<dbReference type="GO" id="GO:0000049">
    <property type="term" value="F:tRNA binding"/>
    <property type="evidence" value="ECO:0007669"/>
    <property type="project" value="UniProtKB-UniRule"/>
</dbReference>
<dbReference type="PROSITE" id="PS50886">
    <property type="entry name" value="TRBD"/>
    <property type="match status" value="1"/>
</dbReference>
<evidence type="ECO:0000256" key="1">
    <source>
        <dbReference type="ARBA" id="ARBA00004496"/>
    </source>
</evidence>
<dbReference type="EC" id="6.1.1.20" evidence="15"/>
<evidence type="ECO:0000256" key="5">
    <source>
        <dbReference type="ARBA" id="ARBA00022555"/>
    </source>
</evidence>
<dbReference type="Proteomes" id="UP000824125">
    <property type="component" value="Unassembled WGS sequence"/>
</dbReference>
<comment type="caution">
    <text evidence="20">The sequence shown here is derived from an EMBL/GenBank/DDBJ whole genome shotgun (WGS) entry which is preliminary data.</text>
</comment>
<dbReference type="GO" id="GO:0005524">
    <property type="term" value="F:ATP binding"/>
    <property type="evidence" value="ECO:0007669"/>
    <property type="project" value="UniProtKB-UniRule"/>
</dbReference>
<dbReference type="Gene3D" id="2.40.50.140">
    <property type="entry name" value="Nucleic acid-binding proteins"/>
    <property type="match status" value="1"/>
</dbReference>
<dbReference type="InterPro" id="IPR041616">
    <property type="entry name" value="PheRS_beta_core"/>
</dbReference>
<evidence type="ECO:0000256" key="11">
    <source>
        <dbReference type="ARBA" id="ARBA00022884"/>
    </source>
</evidence>
<evidence type="ECO:0000256" key="16">
    <source>
        <dbReference type="PROSITE-ProRule" id="PRU00209"/>
    </source>
</evidence>
<keyword evidence="11 16" id="KW-0694">RNA-binding</keyword>
<dbReference type="FunFam" id="2.40.50.140:FF:000045">
    <property type="entry name" value="Phenylalanine--tRNA ligase beta subunit"/>
    <property type="match status" value="1"/>
</dbReference>
<evidence type="ECO:0000313" key="21">
    <source>
        <dbReference type="Proteomes" id="UP000824125"/>
    </source>
</evidence>
<dbReference type="InterPro" id="IPR036690">
    <property type="entry name" value="Fdx_antiC-bd_sf"/>
</dbReference>
<dbReference type="InterPro" id="IPR012340">
    <property type="entry name" value="NA-bd_OB-fold"/>
</dbReference>
<dbReference type="Pfam" id="PF03483">
    <property type="entry name" value="B3_4"/>
    <property type="match status" value="1"/>
</dbReference>
<dbReference type="SUPFAM" id="SSF55681">
    <property type="entry name" value="Class II aaRS and biotin synthetases"/>
    <property type="match status" value="1"/>
</dbReference>
<feature type="binding site" evidence="15">
    <location>
        <position position="470"/>
    </location>
    <ligand>
        <name>Mg(2+)</name>
        <dbReference type="ChEBI" id="CHEBI:18420"/>
        <note>shared with alpha subunit</note>
    </ligand>
</feature>
<comment type="subcellular location">
    <subcellularLocation>
        <location evidence="1 15">Cytoplasm</location>
    </subcellularLocation>
</comment>
<dbReference type="CDD" id="cd02796">
    <property type="entry name" value="tRNA_bind_bactPheRS"/>
    <property type="match status" value="1"/>
</dbReference>
<dbReference type="HAMAP" id="MF_00283">
    <property type="entry name" value="Phe_tRNA_synth_beta1"/>
    <property type="match status" value="1"/>
</dbReference>
<dbReference type="PANTHER" id="PTHR10947">
    <property type="entry name" value="PHENYLALANYL-TRNA SYNTHETASE BETA CHAIN AND LEUCINE-RICH REPEAT-CONTAINING PROTEIN 47"/>
    <property type="match status" value="1"/>
</dbReference>
<dbReference type="GO" id="GO:0009328">
    <property type="term" value="C:phenylalanine-tRNA ligase complex"/>
    <property type="evidence" value="ECO:0007669"/>
    <property type="project" value="TreeGrafter"/>
</dbReference>
<dbReference type="FunFam" id="3.30.70.380:FF:000001">
    <property type="entry name" value="Phenylalanine--tRNA ligase beta subunit"/>
    <property type="match status" value="1"/>
</dbReference>
<dbReference type="InterPro" id="IPR009061">
    <property type="entry name" value="DNA-bd_dom_put_sf"/>
</dbReference>
<evidence type="ECO:0000256" key="14">
    <source>
        <dbReference type="ARBA" id="ARBA00049255"/>
    </source>
</evidence>
<feature type="binding site" evidence="15">
    <location>
        <position position="469"/>
    </location>
    <ligand>
        <name>Mg(2+)</name>
        <dbReference type="ChEBI" id="CHEBI:18420"/>
        <note>shared with alpha subunit</note>
    </ligand>
</feature>
<feature type="domain" description="TRNA-binding" evidence="17">
    <location>
        <begin position="40"/>
        <end position="157"/>
    </location>
</feature>
<sequence length="794" mass="87768">MILSRKWLEDYVDTKDISDKDFCDAITLSGSKVEAWEKEGAELQNIVVGRVESLERHPDSDHLWICSINVGTDADLQIVTGAQNLKAGDYVPVALDNSVVHGGQKIKKGKLRGVESNGMLCSLGELGLTVHDFPYAIEDGIFVLGDDCNKTLGMDIHEAIGLDDTAVEFEITSNRADCLSVTGLAREAAATFKRPLHLHAPQVKPGHDDVNNFLKVQIHCPGTCYRYTGAIVENVRVKESPRWLRERLRASGVRPISNIVDITNYVMLEYGQPMHAFDLRYLAGGEVNVRNARNGEKITTLDGEERDLTDAMMVIADAEKPVAVAGVMGGEYSGIMDDTTTIVFESACFNGASVRRTARALGMRTEASSRYEKELDPAACLPALQRALELVQLLDAGDIVNGVVDCNKSQPRDVVLDFDPDYINNFIGINLSAEEMEEILTRLDFKIENGKIYSPSFRNDIEHLADISEEVARFYGFHNIPNQALTGVANGYLTKKQQFEKTANETLVACGCSEVYTYSFISPKAYDRICLPADSPLRKSVVISNPLGEDTSIMRTTAVPSMLDVLARNYKNRNESAALYELATNYEPTGENTLPHEYKRAVIGLYGSGCTYYTLKGIVEALLYGLKVEDYDVEPLKDDPTFHPGRTAVLTIGGKRLARLGEVHPKVCENYGIGTRVYLAEIDMDTAMAHALETRTHKPLPKYPAATRDLAFVCDKEVPVLTIEKEIKEAVGQILENVTLFDVYEGDQIEQGKKSVAFSLKMRAADRTLTDEEADAAVKRVLKSLEKHGINLRS</sequence>
<dbReference type="NCBIfam" id="NF045760">
    <property type="entry name" value="YtpR"/>
    <property type="match status" value="1"/>
</dbReference>
<dbReference type="CDD" id="cd00769">
    <property type="entry name" value="PheRS_beta_core"/>
    <property type="match status" value="1"/>
</dbReference>
<dbReference type="Gene3D" id="3.30.930.10">
    <property type="entry name" value="Bira Bifunctional Protein, Domain 2"/>
    <property type="match status" value="1"/>
</dbReference>
<dbReference type="SUPFAM" id="SSF56037">
    <property type="entry name" value="PheT/TilS domain"/>
    <property type="match status" value="1"/>
</dbReference>
<dbReference type="Gene3D" id="3.50.40.10">
    <property type="entry name" value="Phenylalanyl-trna Synthetase, Chain B, domain 3"/>
    <property type="match status" value="1"/>
</dbReference>
<dbReference type="Pfam" id="PF03147">
    <property type="entry name" value="FDX-ACB"/>
    <property type="match status" value="1"/>
</dbReference>
<dbReference type="GO" id="GO:0004826">
    <property type="term" value="F:phenylalanine-tRNA ligase activity"/>
    <property type="evidence" value="ECO:0007669"/>
    <property type="project" value="UniProtKB-UniRule"/>
</dbReference>
<keyword evidence="8 15" id="KW-0547">Nucleotide-binding</keyword>
<keyword evidence="12 15" id="KW-0648">Protein biosynthesis</keyword>
<dbReference type="InterPro" id="IPR020825">
    <property type="entry name" value="Phe-tRNA_synthase-like_B3/B4"/>
</dbReference>
<name>A0A9D1MUD4_9FIRM</name>
<keyword evidence="13 15" id="KW-0030">Aminoacyl-tRNA synthetase</keyword>
<dbReference type="SMART" id="SM00873">
    <property type="entry name" value="B3_4"/>
    <property type="match status" value="1"/>
</dbReference>
<dbReference type="PROSITE" id="PS51483">
    <property type="entry name" value="B5"/>
    <property type="match status" value="1"/>
</dbReference>
<dbReference type="GO" id="GO:0000287">
    <property type="term" value="F:magnesium ion binding"/>
    <property type="evidence" value="ECO:0007669"/>
    <property type="project" value="UniProtKB-UniRule"/>
</dbReference>
<evidence type="ECO:0000256" key="12">
    <source>
        <dbReference type="ARBA" id="ARBA00022917"/>
    </source>
</evidence>
<dbReference type="PANTHER" id="PTHR10947:SF0">
    <property type="entry name" value="PHENYLALANINE--TRNA LIGASE BETA SUBUNIT"/>
    <property type="match status" value="1"/>
</dbReference>
<comment type="similarity">
    <text evidence="2 15">Belongs to the phenylalanyl-tRNA synthetase beta subunit family. Type 1 subfamily.</text>
</comment>
<keyword evidence="6 15" id="KW-0436">Ligase</keyword>
<evidence type="ECO:0000256" key="6">
    <source>
        <dbReference type="ARBA" id="ARBA00022598"/>
    </source>
</evidence>
<dbReference type="GO" id="GO:0140096">
    <property type="term" value="F:catalytic activity, acting on a protein"/>
    <property type="evidence" value="ECO:0007669"/>
    <property type="project" value="UniProtKB-ARBA"/>
</dbReference>
<evidence type="ECO:0000259" key="18">
    <source>
        <dbReference type="PROSITE" id="PS51447"/>
    </source>
</evidence>
<dbReference type="InterPro" id="IPR005121">
    <property type="entry name" value="Fdx_antiC-bd"/>
</dbReference>
<dbReference type="Pfam" id="PF01588">
    <property type="entry name" value="tRNA_bind"/>
    <property type="match status" value="1"/>
</dbReference>
<dbReference type="Pfam" id="PF03484">
    <property type="entry name" value="B5"/>
    <property type="match status" value="1"/>
</dbReference>
<evidence type="ECO:0000313" key="20">
    <source>
        <dbReference type="EMBL" id="HIU69172.1"/>
    </source>
</evidence>
<dbReference type="InterPro" id="IPR002547">
    <property type="entry name" value="tRNA-bd_dom"/>
</dbReference>
<dbReference type="GO" id="GO:0006432">
    <property type="term" value="P:phenylalanyl-tRNA aminoacylation"/>
    <property type="evidence" value="ECO:0007669"/>
    <property type="project" value="UniProtKB-UniRule"/>
</dbReference>
<dbReference type="InterPro" id="IPR045864">
    <property type="entry name" value="aa-tRNA-synth_II/BPL/LPL"/>
</dbReference>
<dbReference type="InterPro" id="IPR045060">
    <property type="entry name" value="Phe-tRNA-ligase_IIc_bsu"/>
</dbReference>
<evidence type="ECO:0000256" key="4">
    <source>
        <dbReference type="ARBA" id="ARBA00022490"/>
    </source>
</evidence>
<dbReference type="InterPro" id="IPR004532">
    <property type="entry name" value="Phe-tRNA-ligase_IIc_bsu_bact"/>
</dbReference>
<dbReference type="AlphaFoldDB" id="A0A9D1MUD4"/>
<dbReference type="SUPFAM" id="SSF54991">
    <property type="entry name" value="Anticodon-binding domain of PheRS"/>
    <property type="match status" value="1"/>
</dbReference>
<feature type="domain" description="FDX-ACB" evidence="18">
    <location>
        <begin position="701"/>
        <end position="793"/>
    </location>
</feature>
<dbReference type="FunFam" id="3.50.40.10:FF:000001">
    <property type="entry name" value="Phenylalanine--tRNA ligase beta subunit"/>
    <property type="match status" value="1"/>
</dbReference>
<dbReference type="PROSITE" id="PS51447">
    <property type="entry name" value="FDX_ACB"/>
    <property type="match status" value="1"/>
</dbReference>
<reference evidence="20" key="1">
    <citation type="submission" date="2020-10" db="EMBL/GenBank/DDBJ databases">
        <authorList>
            <person name="Gilroy R."/>
        </authorList>
    </citation>
    <scope>NUCLEOTIDE SEQUENCE</scope>
    <source>
        <strain evidence="20">CHK176-6737</strain>
    </source>
</reference>
<dbReference type="SMART" id="SM00874">
    <property type="entry name" value="B5"/>
    <property type="match status" value="1"/>
</dbReference>
<feature type="binding site" evidence="15">
    <location>
        <position position="466"/>
    </location>
    <ligand>
        <name>Mg(2+)</name>
        <dbReference type="ChEBI" id="CHEBI:18420"/>
        <note>shared with alpha subunit</note>
    </ligand>
</feature>
<comment type="cofactor">
    <cofactor evidence="15">
        <name>Mg(2+)</name>
        <dbReference type="ChEBI" id="CHEBI:18420"/>
    </cofactor>
    <text evidence="15">Binds 2 magnesium ions per tetramer.</text>
</comment>
<organism evidence="20 21">
    <name type="scientific">Candidatus Scybalenecus merdavium</name>
    <dbReference type="NCBI Taxonomy" id="2840939"/>
    <lineage>
        <taxon>Bacteria</taxon>
        <taxon>Bacillati</taxon>
        <taxon>Bacillota</taxon>
        <taxon>Clostridia</taxon>
        <taxon>Eubacteriales</taxon>
        <taxon>Oscillospiraceae</taxon>
        <taxon>Oscillospiraceae incertae sedis</taxon>
        <taxon>Candidatus Scybalenecus</taxon>
    </lineage>
</organism>
<dbReference type="InterPro" id="IPR005146">
    <property type="entry name" value="B3/B4_tRNA-bd"/>
</dbReference>
<dbReference type="SMART" id="SM00896">
    <property type="entry name" value="FDX-ACB"/>
    <property type="match status" value="1"/>
</dbReference>
<evidence type="ECO:0000256" key="15">
    <source>
        <dbReference type="HAMAP-Rule" id="MF_00283"/>
    </source>
</evidence>
<evidence type="ECO:0000256" key="2">
    <source>
        <dbReference type="ARBA" id="ARBA00008653"/>
    </source>
</evidence>
<dbReference type="SUPFAM" id="SSF46955">
    <property type="entry name" value="Putative DNA-binding domain"/>
    <property type="match status" value="1"/>
</dbReference>
<evidence type="ECO:0000259" key="17">
    <source>
        <dbReference type="PROSITE" id="PS50886"/>
    </source>
</evidence>
<dbReference type="EMBL" id="DVNM01000023">
    <property type="protein sequence ID" value="HIU69172.1"/>
    <property type="molecule type" value="Genomic_DNA"/>
</dbReference>
<evidence type="ECO:0000256" key="3">
    <source>
        <dbReference type="ARBA" id="ARBA00011209"/>
    </source>
</evidence>
<feature type="domain" description="B5" evidence="19">
    <location>
        <begin position="411"/>
        <end position="482"/>
    </location>
</feature>
<keyword evidence="7 15" id="KW-0479">Metal-binding</keyword>
<evidence type="ECO:0000256" key="8">
    <source>
        <dbReference type="ARBA" id="ARBA00022741"/>
    </source>
</evidence>
<dbReference type="GO" id="GO:0016740">
    <property type="term" value="F:transferase activity"/>
    <property type="evidence" value="ECO:0007669"/>
    <property type="project" value="UniProtKB-ARBA"/>
</dbReference>
<keyword evidence="9 15" id="KW-0067">ATP-binding</keyword>
<reference evidence="20" key="2">
    <citation type="journal article" date="2021" name="PeerJ">
        <title>Extensive microbial diversity within the chicken gut microbiome revealed by metagenomics and culture.</title>
        <authorList>
            <person name="Gilroy R."/>
            <person name="Ravi A."/>
            <person name="Getino M."/>
            <person name="Pursley I."/>
            <person name="Horton D.L."/>
            <person name="Alikhan N.F."/>
            <person name="Baker D."/>
            <person name="Gharbi K."/>
            <person name="Hall N."/>
            <person name="Watson M."/>
            <person name="Adriaenssens E.M."/>
            <person name="Foster-Nyarko E."/>
            <person name="Jarju S."/>
            <person name="Secka A."/>
            <person name="Antonio M."/>
            <person name="Oren A."/>
            <person name="Chaudhuri R.R."/>
            <person name="La Ragione R."/>
            <person name="Hildebrand F."/>
            <person name="Pallen M.J."/>
        </authorList>
    </citation>
    <scope>NUCLEOTIDE SEQUENCE</scope>
    <source>
        <strain evidence="20">CHK176-6737</strain>
    </source>
</reference>
<evidence type="ECO:0000259" key="19">
    <source>
        <dbReference type="PROSITE" id="PS51483"/>
    </source>
</evidence>
<accession>A0A9D1MUD4</accession>
<proteinExistence type="inferred from homology"/>
<keyword evidence="4 15" id="KW-0963">Cytoplasm</keyword>
<protein>
    <recommendedName>
        <fullName evidence="15">Phenylalanine--tRNA ligase beta subunit</fullName>
        <ecNumber evidence="15">6.1.1.20</ecNumber>
    </recommendedName>
    <alternativeName>
        <fullName evidence="15">Phenylalanyl-tRNA synthetase beta subunit</fullName>
        <shortName evidence="15">PheRS</shortName>
    </alternativeName>
</protein>
<evidence type="ECO:0000256" key="7">
    <source>
        <dbReference type="ARBA" id="ARBA00022723"/>
    </source>
</evidence>
<evidence type="ECO:0000256" key="10">
    <source>
        <dbReference type="ARBA" id="ARBA00022842"/>
    </source>
</evidence>
<keyword evidence="5 16" id="KW-0820">tRNA-binding</keyword>
<gene>
    <name evidence="15" type="primary">pheT</name>
    <name evidence="20" type="ORF">IAD23_04365</name>
</gene>
<evidence type="ECO:0000256" key="9">
    <source>
        <dbReference type="ARBA" id="ARBA00022840"/>
    </source>
</evidence>
<dbReference type="InterPro" id="IPR005147">
    <property type="entry name" value="tRNA_synthase_B5-dom"/>
</dbReference>
<dbReference type="Pfam" id="PF17759">
    <property type="entry name" value="tRNA_synthFbeta"/>
    <property type="match status" value="1"/>
</dbReference>
<dbReference type="Gene3D" id="3.30.70.380">
    <property type="entry name" value="Ferrodoxin-fold anticodon-binding domain"/>
    <property type="match status" value="1"/>
</dbReference>